<comment type="caution">
    <text evidence="3">The sequence shown here is derived from an EMBL/GenBank/DDBJ whole genome shotgun (WGS) entry which is preliminary data.</text>
</comment>
<protein>
    <submittedName>
        <fullName evidence="3">DDE-type integrase/transposase/recombinase</fullName>
    </submittedName>
</protein>
<dbReference type="Pfam" id="PF13610">
    <property type="entry name" value="DDE_Tnp_IS240"/>
    <property type="match status" value="1"/>
</dbReference>
<evidence type="ECO:0000313" key="4">
    <source>
        <dbReference type="Proteomes" id="UP000655420"/>
    </source>
</evidence>
<dbReference type="EMBL" id="JAEHHL010000001">
    <property type="protein sequence ID" value="MBK0398169.1"/>
    <property type="molecule type" value="Genomic_DNA"/>
</dbReference>
<dbReference type="Proteomes" id="UP000655420">
    <property type="component" value="Unassembled WGS sequence"/>
</dbReference>
<organism evidence="3 4">
    <name type="scientific">Thermohalobaculum xanthum</name>
    <dbReference type="NCBI Taxonomy" id="2753746"/>
    <lineage>
        <taxon>Bacteria</taxon>
        <taxon>Pseudomonadati</taxon>
        <taxon>Pseudomonadota</taxon>
        <taxon>Alphaproteobacteria</taxon>
        <taxon>Rhodobacterales</taxon>
        <taxon>Paracoccaceae</taxon>
        <taxon>Thermohalobaculum</taxon>
    </lineage>
</organism>
<dbReference type="SUPFAM" id="SSF53098">
    <property type="entry name" value="Ribonuclease H-like"/>
    <property type="match status" value="1"/>
</dbReference>
<gene>
    <name evidence="3" type="ORF">H0I76_03125</name>
</gene>
<accession>A0A8J7M634</accession>
<evidence type="ECO:0000313" key="3">
    <source>
        <dbReference type="EMBL" id="MBK0398169.1"/>
    </source>
</evidence>
<dbReference type="Gene3D" id="3.30.420.10">
    <property type="entry name" value="Ribonuclease H-like superfamily/Ribonuclease H"/>
    <property type="match status" value="1"/>
</dbReference>
<proteinExistence type="predicted"/>
<dbReference type="RefSeq" id="WP_200606894.1">
    <property type="nucleotide sequence ID" value="NZ_JAEHHL010000001.1"/>
</dbReference>
<evidence type="ECO:0000256" key="1">
    <source>
        <dbReference type="SAM" id="MobiDB-lite"/>
    </source>
</evidence>
<dbReference type="InterPro" id="IPR036397">
    <property type="entry name" value="RNaseH_sf"/>
</dbReference>
<dbReference type="PANTHER" id="PTHR35528">
    <property type="entry name" value="BLL1675 PROTEIN"/>
    <property type="match status" value="1"/>
</dbReference>
<dbReference type="InterPro" id="IPR052183">
    <property type="entry name" value="IS_Transposase"/>
</dbReference>
<dbReference type="PANTHER" id="PTHR35528:SF3">
    <property type="entry name" value="BLL1675 PROTEIN"/>
    <property type="match status" value="1"/>
</dbReference>
<dbReference type="InterPro" id="IPR012337">
    <property type="entry name" value="RNaseH-like_sf"/>
</dbReference>
<reference evidence="3" key="1">
    <citation type="submission" date="2020-12" db="EMBL/GenBank/DDBJ databases">
        <title>Bacterial taxonomy.</title>
        <authorList>
            <person name="Pan X."/>
        </authorList>
    </citation>
    <scope>NUCLEOTIDE SEQUENCE</scope>
    <source>
        <strain evidence="3">M0105</strain>
    </source>
</reference>
<name>A0A8J7M634_9RHOB</name>
<dbReference type="InterPro" id="IPR032874">
    <property type="entry name" value="DDE_dom"/>
</dbReference>
<keyword evidence="4" id="KW-1185">Reference proteome</keyword>
<dbReference type="AlphaFoldDB" id="A0A8J7M634"/>
<dbReference type="GO" id="GO:0003676">
    <property type="term" value="F:nucleic acid binding"/>
    <property type="evidence" value="ECO:0007669"/>
    <property type="project" value="InterPro"/>
</dbReference>
<sequence>MKFSRWRWHLDEIFVKTNGKRDYLWRAVDHEGDALERFFTKTRDKKAALQPLRKTTRKHGRPEAIVTDKLRSYGAALNEIRADARQDTGRWLDERAENSQLPFRMAGAMLRLRRMRRLRKFSTVHAGVTNQLNQDRSPSSREYLEASRIAALAEWHALRAARNAPAPGKLRLARIRLTAHRRHPGPVRPRASSTASQDARPYSVRVG</sequence>
<feature type="domain" description="DDE" evidence="2">
    <location>
        <begin position="6"/>
        <end position="128"/>
    </location>
</feature>
<evidence type="ECO:0000259" key="2">
    <source>
        <dbReference type="Pfam" id="PF13610"/>
    </source>
</evidence>
<feature type="region of interest" description="Disordered" evidence="1">
    <location>
        <begin position="179"/>
        <end position="207"/>
    </location>
</feature>